<dbReference type="InterPro" id="IPR012340">
    <property type="entry name" value="NA-bd_OB-fold"/>
</dbReference>
<dbReference type="GO" id="GO:0003697">
    <property type="term" value="F:single-stranded DNA binding"/>
    <property type="evidence" value="ECO:0007669"/>
    <property type="project" value="UniProtKB-UniRule"/>
</dbReference>
<accession>A0A2T0ZEM4</accession>
<dbReference type="InterPro" id="IPR011344">
    <property type="entry name" value="ssDNA-bd"/>
</dbReference>
<gene>
    <name evidence="4" type="ORF">CLV47_12327</name>
</gene>
<dbReference type="GO" id="GO:0006260">
    <property type="term" value="P:DNA replication"/>
    <property type="evidence" value="ECO:0007669"/>
    <property type="project" value="InterPro"/>
</dbReference>
<dbReference type="EMBL" id="PVUE01000023">
    <property type="protein sequence ID" value="PRZ34795.1"/>
    <property type="molecule type" value="Genomic_DNA"/>
</dbReference>
<dbReference type="PIRSF" id="PIRSF002070">
    <property type="entry name" value="SSB"/>
    <property type="match status" value="1"/>
</dbReference>
<dbReference type="PANTHER" id="PTHR10302:SF27">
    <property type="entry name" value="SINGLE-STRANDED DNA-BINDING PROTEIN"/>
    <property type="match status" value="1"/>
</dbReference>
<evidence type="ECO:0000313" key="4">
    <source>
        <dbReference type="EMBL" id="PRZ34795.1"/>
    </source>
</evidence>
<comment type="subunit">
    <text evidence="2">Homotetramer.</text>
</comment>
<comment type="caution">
    <text evidence="4">The sequence shown here is derived from an EMBL/GenBank/DDBJ whole genome shotgun (WGS) entry which is preliminary data.</text>
</comment>
<dbReference type="PANTHER" id="PTHR10302">
    <property type="entry name" value="SINGLE-STRANDED DNA-BINDING PROTEIN"/>
    <property type="match status" value="1"/>
</dbReference>
<evidence type="ECO:0000256" key="3">
    <source>
        <dbReference type="PIRNR" id="PIRNR002070"/>
    </source>
</evidence>
<dbReference type="SUPFAM" id="SSF50249">
    <property type="entry name" value="Nucleic acid-binding proteins"/>
    <property type="match status" value="1"/>
</dbReference>
<dbReference type="PROSITE" id="PS50935">
    <property type="entry name" value="SSB"/>
    <property type="match status" value="1"/>
</dbReference>
<dbReference type="Proteomes" id="UP000237752">
    <property type="component" value="Unassembled WGS sequence"/>
</dbReference>
<dbReference type="InterPro" id="IPR000424">
    <property type="entry name" value="Primosome_PriB/ssb"/>
</dbReference>
<keyword evidence="5" id="KW-1185">Reference proteome</keyword>
<sequence length="132" mass="14281">MSTTLTVEGNLVADPELKFTPNGHALATFAVAVNNREKKAGEWVDAPATYHDIEAWKTLGENIATSLSKGNAVIVTGVIRTHTWEDKTTGQQRSRNTITAYNVAASLKYATAAVHKAERRSDNETSEPAPQS</sequence>
<dbReference type="GO" id="GO:0009295">
    <property type="term" value="C:nucleoid"/>
    <property type="evidence" value="ECO:0007669"/>
    <property type="project" value="TreeGrafter"/>
</dbReference>
<dbReference type="CDD" id="cd04496">
    <property type="entry name" value="SSB_OBF"/>
    <property type="match status" value="1"/>
</dbReference>
<evidence type="ECO:0000256" key="2">
    <source>
        <dbReference type="HAMAP-Rule" id="MF_00984"/>
    </source>
</evidence>
<name>A0A2T0ZEM4_9ACTN</name>
<proteinExistence type="inferred from homology"/>
<dbReference type="RefSeq" id="WP_106350812.1">
    <property type="nucleotide sequence ID" value="NZ_PVUE01000023.1"/>
</dbReference>
<reference evidence="4 5" key="1">
    <citation type="submission" date="2018-03" db="EMBL/GenBank/DDBJ databases">
        <title>Genomic Encyclopedia of Archaeal and Bacterial Type Strains, Phase II (KMG-II): from individual species to whole genera.</title>
        <authorList>
            <person name="Goeker M."/>
        </authorList>
    </citation>
    <scope>NUCLEOTIDE SEQUENCE [LARGE SCALE GENOMIC DNA]</scope>
    <source>
        <strain evidence="4 5">DSM 100065</strain>
    </source>
</reference>
<keyword evidence="1 2" id="KW-0238">DNA-binding</keyword>
<dbReference type="NCBIfam" id="TIGR00621">
    <property type="entry name" value="ssb"/>
    <property type="match status" value="1"/>
</dbReference>
<organism evidence="4 5">
    <name type="scientific">Antricoccus suffuscus</name>
    <dbReference type="NCBI Taxonomy" id="1629062"/>
    <lineage>
        <taxon>Bacteria</taxon>
        <taxon>Bacillati</taxon>
        <taxon>Actinomycetota</taxon>
        <taxon>Actinomycetes</taxon>
        <taxon>Geodermatophilales</taxon>
        <taxon>Antricoccaceae</taxon>
        <taxon>Antricoccus</taxon>
    </lineage>
</organism>
<dbReference type="Pfam" id="PF00436">
    <property type="entry name" value="SSB"/>
    <property type="match status" value="1"/>
</dbReference>
<dbReference type="OrthoDB" id="9809878at2"/>
<protein>
    <recommendedName>
        <fullName evidence="2 3">Single-stranded DNA-binding protein</fullName>
        <shortName evidence="2">SSB</shortName>
    </recommendedName>
</protein>
<comment type="caution">
    <text evidence="2">Lacks conserved residue(s) required for the propagation of feature annotation.</text>
</comment>
<evidence type="ECO:0000313" key="5">
    <source>
        <dbReference type="Proteomes" id="UP000237752"/>
    </source>
</evidence>
<dbReference type="HAMAP" id="MF_00984">
    <property type="entry name" value="SSB"/>
    <property type="match status" value="1"/>
</dbReference>
<dbReference type="Gene3D" id="2.40.50.140">
    <property type="entry name" value="Nucleic acid-binding proteins"/>
    <property type="match status" value="1"/>
</dbReference>
<evidence type="ECO:0000256" key="1">
    <source>
        <dbReference type="ARBA" id="ARBA00023125"/>
    </source>
</evidence>
<dbReference type="AlphaFoldDB" id="A0A2T0ZEM4"/>